<sequence>MPKPKHHVFICINKRPDGHPKGCCQEKSSIGVWQKFAEILDKNQAFATVKLSGVQSCLGPCQAGPVVIVHPDNVWYRIGSDNDIEEIFENHLMGDKPVERLMLPEEIIG</sequence>
<dbReference type="CDD" id="cd02980">
    <property type="entry name" value="TRX_Fd_family"/>
    <property type="match status" value="1"/>
</dbReference>
<dbReference type="Gene3D" id="3.40.30.10">
    <property type="entry name" value="Glutaredoxin"/>
    <property type="match status" value="1"/>
</dbReference>
<dbReference type="SUPFAM" id="SSF52833">
    <property type="entry name" value="Thioredoxin-like"/>
    <property type="match status" value="1"/>
</dbReference>
<gene>
    <name evidence="1" type="ORF">MNBD_NITROSPINAE02-134</name>
</gene>
<accession>A0A3B1D6K3</accession>
<evidence type="ECO:0008006" key="2">
    <source>
        <dbReference type="Google" id="ProtNLM"/>
    </source>
</evidence>
<proteinExistence type="predicted"/>
<reference evidence="1" key="1">
    <citation type="submission" date="2018-06" db="EMBL/GenBank/DDBJ databases">
        <authorList>
            <person name="Zhirakovskaya E."/>
        </authorList>
    </citation>
    <scope>NUCLEOTIDE SEQUENCE</scope>
</reference>
<evidence type="ECO:0000313" key="1">
    <source>
        <dbReference type="EMBL" id="VAX24347.1"/>
    </source>
</evidence>
<protein>
    <recommendedName>
        <fullName evidence="2">Ferredoxin, 2Fe-2S</fullName>
    </recommendedName>
</protein>
<dbReference type="EMBL" id="UOGE01000093">
    <property type="protein sequence ID" value="VAX24347.1"/>
    <property type="molecule type" value="Genomic_DNA"/>
</dbReference>
<dbReference type="InterPro" id="IPR036249">
    <property type="entry name" value="Thioredoxin-like_sf"/>
</dbReference>
<organism evidence="1">
    <name type="scientific">hydrothermal vent metagenome</name>
    <dbReference type="NCBI Taxonomy" id="652676"/>
    <lineage>
        <taxon>unclassified sequences</taxon>
        <taxon>metagenomes</taxon>
        <taxon>ecological metagenomes</taxon>
    </lineage>
</organism>
<dbReference type="AlphaFoldDB" id="A0A3B1D6K3"/>
<name>A0A3B1D6K3_9ZZZZ</name>